<organism evidence="2 3">
    <name type="scientific">Hydatigena taeniaeformis</name>
    <name type="common">Feline tapeworm</name>
    <name type="synonym">Taenia taeniaeformis</name>
    <dbReference type="NCBI Taxonomy" id="6205"/>
    <lineage>
        <taxon>Eukaryota</taxon>
        <taxon>Metazoa</taxon>
        <taxon>Spiralia</taxon>
        <taxon>Lophotrochozoa</taxon>
        <taxon>Platyhelminthes</taxon>
        <taxon>Cestoda</taxon>
        <taxon>Eucestoda</taxon>
        <taxon>Cyclophyllidea</taxon>
        <taxon>Taeniidae</taxon>
        <taxon>Hydatigera</taxon>
    </lineage>
</organism>
<evidence type="ECO:0000256" key="1">
    <source>
        <dbReference type="SAM" id="MobiDB-lite"/>
    </source>
</evidence>
<proteinExistence type="predicted"/>
<accession>A0A3P7GWJ4</accession>
<protein>
    <submittedName>
        <fullName evidence="2">Uncharacterized protein</fullName>
    </submittedName>
</protein>
<reference evidence="2 3" key="1">
    <citation type="submission" date="2018-11" db="EMBL/GenBank/DDBJ databases">
        <authorList>
            <consortium name="Pathogen Informatics"/>
        </authorList>
    </citation>
    <scope>NUCLEOTIDE SEQUENCE [LARGE SCALE GENOMIC DNA]</scope>
</reference>
<feature type="region of interest" description="Disordered" evidence="1">
    <location>
        <begin position="53"/>
        <end position="83"/>
    </location>
</feature>
<name>A0A3P7GWJ4_HYDTA</name>
<gene>
    <name evidence="2" type="ORF">TTAC_LOCUS5062</name>
</gene>
<dbReference type="AlphaFoldDB" id="A0A3P7GWJ4"/>
<dbReference type="Proteomes" id="UP000274429">
    <property type="component" value="Unassembled WGS sequence"/>
</dbReference>
<dbReference type="EMBL" id="UYWX01006113">
    <property type="protein sequence ID" value="VDM26172.1"/>
    <property type="molecule type" value="Genomic_DNA"/>
</dbReference>
<evidence type="ECO:0000313" key="2">
    <source>
        <dbReference type="EMBL" id="VDM26172.1"/>
    </source>
</evidence>
<evidence type="ECO:0000313" key="3">
    <source>
        <dbReference type="Proteomes" id="UP000274429"/>
    </source>
</evidence>
<keyword evidence="3" id="KW-1185">Reference proteome</keyword>
<sequence>MRASLALSLNYGLNEDVMMQNPQQQQQSFWIIDLAGQVSHFPGLFRLKVYPEEAGGSGSGSSGSGADSIEELEEHEKMPDGEPLLDYEVGVFEENKFEVSKFCKSI</sequence>